<evidence type="ECO:0000256" key="9">
    <source>
        <dbReference type="ARBA" id="ARBA00022840"/>
    </source>
</evidence>
<dbReference type="PROSITE" id="PS51285">
    <property type="entry name" value="AGC_KINASE_CTER"/>
    <property type="match status" value="1"/>
</dbReference>
<dbReference type="SUPFAM" id="SSF56112">
    <property type="entry name" value="Protein kinase-like (PK-like)"/>
    <property type="match status" value="1"/>
</dbReference>
<sequence>MGCGTSAPIEPEPPEEVVSATASRNADKKAAQLENKEYHARMKFLSEVPLMKRLPKDEHPIVAEACEVCIFEPGHKIIQQGDNGDAFYVVRTGEASVHLENEDGKKQVATLKGGDYFGENALLRDEPRLATIIAESKLVALRITREKFEELGLNNKLMFANRKAVAGGLQMQAKAKPPTEKTEEDVVLITRALQENENLATMTALDDARLKSFIDVMWKEEVKEDEQIITEGDLKADFFYIVASGEFDVKIAETDDEGNPKAVMESSASKSVTHVTAGGSFGELALMYFVPRAATVVATTDSEVWVIDRANFKNILMKASDSRIKEYVKYLDQVSVLDSLLAEEKKQVANALVEMHFERNDVIIQQGEPGNMFYIMYEGEVEIVKDGDAVATLEARIKSGTAQFFGEKALLENENRTATVAVKSSSAKCLVLDRESFDLLLGPLKDIIDAVREGRERPQHTAANPAENGSLAQNRQRIRRSELKRIGLLGCGGFGAVELWEHAKTGDSYALKAISKGYIVKTGMQESIMNEKNILAMTNSSFITKLYETFNGTQTLYFLLEPCLGGELYATYIRKGLYGSDKHCKFYTGSVVFAFEHMHQRRIIYRDLKPENLLLAEDGFMKLTDMGLAKFVVGKTYTTCGTPDYFAPELIASTGHTNAVDWWTLGILIFELMSGHPPFESAYPMQIYAKVTKGIGKVAFPSVMKGHCKNLVENLLKNDPSDRLAMRKHGVANVKSHPWFEDMDWDRLERMECQVPYKPAVRSRKDLSNFVAKKEVYRSRNRMGQGFRDLILSSSRMACESRDPLLFRACSNCSMPELQDFLRIVLQQIRKDRAFAEGSAYNLDGPPGQIRKSRWKATTRSGCTWGRRLKNLHPEERAYITQTSGARMSRGLLLVEYAFPVSHPRGGARSALATASGCAIDQVNEATAAPSSRICPFSCLKQEAVPSPLLKAGQQRAPECVWVTQTYAEGPGFSDSATVPYHLEQEEGDIAENIPSHCSGSSAATPDTDIGEEGDSAAQAWPDTDDEMLGGSETSLKSVPTVAPALVDMYVPQVEEMVPCQEAMAVWTWDMPNLPEEK</sequence>
<dbReference type="PANTHER" id="PTHR24353">
    <property type="entry name" value="CYCLIC NUCLEOTIDE-DEPENDENT PROTEIN KINASE"/>
    <property type="match status" value="1"/>
</dbReference>
<dbReference type="PROSITE" id="PS00889">
    <property type="entry name" value="CNMP_BINDING_2"/>
    <property type="match status" value="2"/>
</dbReference>
<dbReference type="Proteomes" id="UP000601435">
    <property type="component" value="Unassembled WGS sequence"/>
</dbReference>
<dbReference type="Pfam" id="PF00027">
    <property type="entry name" value="cNMP_binding"/>
    <property type="match status" value="3"/>
</dbReference>
<comment type="catalytic activity">
    <reaction evidence="12">
        <text>L-seryl-[protein] + ATP = O-phospho-L-seryl-[protein] + ADP + H(+)</text>
        <dbReference type="Rhea" id="RHEA:17989"/>
        <dbReference type="Rhea" id="RHEA-COMP:9863"/>
        <dbReference type="Rhea" id="RHEA-COMP:11604"/>
        <dbReference type="ChEBI" id="CHEBI:15378"/>
        <dbReference type="ChEBI" id="CHEBI:29999"/>
        <dbReference type="ChEBI" id="CHEBI:30616"/>
        <dbReference type="ChEBI" id="CHEBI:83421"/>
        <dbReference type="ChEBI" id="CHEBI:456216"/>
        <dbReference type="EC" id="2.7.11.12"/>
    </reaction>
</comment>
<name>A0A812KV83_9DINO</name>
<dbReference type="GO" id="GO:0005524">
    <property type="term" value="F:ATP binding"/>
    <property type="evidence" value="ECO:0007669"/>
    <property type="project" value="UniProtKB-KW"/>
</dbReference>
<dbReference type="SMART" id="SM00100">
    <property type="entry name" value="cNMP"/>
    <property type="match status" value="3"/>
</dbReference>
<evidence type="ECO:0000256" key="2">
    <source>
        <dbReference type="ARBA" id="ARBA00011245"/>
    </source>
</evidence>
<keyword evidence="10" id="KW-0142">cGMP-binding</keyword>
<accession>A0A812KV83</accession>
<comment type="subunit">
    <text evidence="2">Monomer.</text>
</comment>
<comment type="caution">
    <text evidence="17">The sequence shown here is derived from an EMBL/GenBank/DDBJ whole genome shotgun (WGS) entry which is preliminary data.</text>
</comment>
<dbReference type="Gene3D" id="2.60.120.10">
    <property type="entry name" value="Jelly Rolls"/>
    <property type="match status" value="3"/>
</dbReference>
<evidence type="ECO:0000256" key="8">
    <source>
        <dbReference type="ARBA" id="ARBA00022777"/>
    </source>
</evidence>
<evidence type="ECO:0000256" key="6">
    <source>
        <dbReference type="ARBA" id="ARBA00022679"/>
    </source>
</evidence>
<dbReference type="PROSITE" id="PS50042">
    <property type="entry name" value="CNMP_BINDING_3"/>
    <property type="match status" value="3"/>
</dbReference>
<dbReference type="PROSITE" id="PS00888">
    <property type="entry name" value="CNMP_BINDING_1"/>
    <property type="match status" value="2"/>
</dbReference>
<dbReference type="InterPro" id="IPR008271">
    <property type="entry name" value="Ser/Thr_kinase_AS"/>
</dbReference>
<evidence type="ECO:0000256" key="3">
    <source>
        <dbReference type="ARBA" id="ARBA00012428"/>
    </source>
</evidence>
<dbReference type="PROSITE" id="PS00108">
    <property type="entry name" value="PROTEIN_KINASE_ST"/>
    <property type="match status" value="1"/>
</dbReference>
<evidence type="ECO:0000256" key="4">
    <source>
        <dbReference type="ARBA" id="ARBA00022527"/>
    </source>
</evidence>
<dbReference type="EC" id="2.7.11.12" evidence="3"/>
<dbReference type="Pfam" id="PF00069">
    <property type="entry name" value="Pkinase"/>
    <property type="match status" value="1"/>
</dbReference>
<dbReference type="InterPro" id="IPR011009">
    <property type="entry name" value="Kinase-like_dom_sf"/>
</dbReference>
<dbReference type="Gene3D" id="1.10.510.10">
    <property type="entry name" value="Transferase(Phosphotransferase) domain 1"/>
    <property type="match status" value="1"/>
</dbReference>
<dbReference type="SUPFAM" id="SSF51206">
    <property type="entry name" value="cAMP-binding domain-like"/>
    <property type="match status" value="3"/>
</dbReference>
<keyword evidence="6" id="KW-0808">Transferase</keyword>
<evidence type="ECO:0000256" key="5">
    <source>
        <dbReference type="ARBA" id="ARBA00022535"/>
    </source>
</evidence>
<keyword evidence="9" id="KW-0067">ATP-binding</keyword>
<feature type="region of interest" description="Disordered" evidence="13">
    <location>
        <begin position="993"/>
        <end position="1020"/>
    </location>
</feature>
<evidence type="ECO:0000259" key="14">
    <source>
        <dbReference type="PROSITE" id="PS50011"/>
    </source>
</evidence>
<evidence type="ECO:0000313" key="17">
    <source>
        <dbReference type="EMBL" id="CAE7233644.1"/>
    </source>
</evidence>
<dbReference type="PRINTS" id="PR00103">
    <property type="entry name" value="CAMPKINASE"/>
</dbReference>
<dbReference type="SMART" id="SM00220">
    <property type="entry name" value="S_TKc"/>
    <property type="match status" value="1"/>
</dbReference>
<evidence type="ECO:0000256" key="13">
    <source>
        <dbReference type="SAM" id="MobiDB-lite"/>
    </source>
</evidence>
<evidence type="ECO:0000256" key="10">
    <source>
        <dbReference type="ARBA" id="ARBA00022992"/>
    </source>
</evidence>
<keyword evidence="18" id="KW-1185">Reference proteome</keyword>
<dbReference type="GO" id="GO:0030553">
    <property type="term" value="F:cGMP binding"/>
    <property type="evidence" value="ECO:0007669"/>
    <property type="project" value="UniProtKB-KW"/>
</dbReference>
<keyword evidence="7" id="KW-0547">Nucleotide-binding</keyword>
<evidence type="ECO:0000256" key="1">
    <source>
        <dbReference type="ARBA" id="ARBA00006352"/>
    </source>
</evidence>
<evidence type="ECO:0000256" key="12">
    <source>
        <dbReference type="ARBA" id="ARBA00047462"/>
    </source>
</evidence>
<feature type="domain" description="Cyclic nucleotide-binding" evidence="15">
    <location>
        <begin position="336"/>
        <end position="447"/>
    </location>
</feature>
<keyword evidence="4" id="KW-0723">Serine/threonine-protein kinase</keyword>
<reference evidence="17" key="1">
    <citation type="submission" date="2021-02" db="EMBL/GenBank/DDBJ databases">
        <authorList>
            <person name="Dougan E. K."/>
            <person name="Rhodes N."/>
            <person name="Thang M."/>
            <person name="Chan C."/>
        </authorList>
    </citation>
    <scope>NUCLEOTIDE SEQUENCE</scope>
</reference>
<evidence type="ECO:0000256" key="7">
    <source>
        <dbReference type="ARBA" id="ARBA00022741"/>
    </source>
</evidence>
<dbReference type="InterPro" id="IPR018488">
    <property type="entry name" value="cNMP-bd_CS"/>
</dbReference>
<protein>
    <recommendedName>
        <fullName evidence="3">cGMP-dependent protein kinase</fullName>
        <ecNumber evidence="3">2.7.11.12</ecNumber>
    </recommendedName>
</protein>
<keyword evidence="5" id="KW-0140">cGMP</keyword>
<gene>
    <name evidence="17" type="primary">for</name>
    <name evidence="17" type="ORF">SNEC2469_LOCUS3774</name>
</gene>
<feature type="domain" description="AGC-kinase C-terminal" evidence="16">
    <location>
        <begin position="741"/>
        <end position="802"/>
    </location>
</feature>
<dbReference type="InterPro" id="IPR000595">
    <property type="entry name" value="cNMP-bd_dom"/>
</dbReference>
<dbReference type="GO" id="GO:0004692">
    <property type="term" value="F:cGMP-dependent protein kinase activity"/>
    <property type="evidence" value="ECO:0007669"/>
    <property type="project" value="UniProtKB-EC"/>
</dbReference>
<evidence type="ECO:0000313" key="18">
    <source>
        <dbReference type="Proteomes" id="UP000601435"/>
    </source>
</evidence>
<feature type="region of interest" description="Disordered" evidence="13">
    <location>
        <begin position="455"/>
        <end position="474"/>
    </location>
</feature>
<dbReference type="InterPro" id="IPR018490">
    <property type="entry name" value="cNMP-bd_dom_sf"/>
</dbReference>
<dbReference type="InterPro" id="IPR000961">
    <property type="entry name" value="AGC-kinase_C"/>
</dbReference>
<dbReference type="PROSITE" id="PS50011">
    <property type="entry name" value="PROTEIN_KINASE_DOM"/>
    <property type="match status" value="1"/>
</dbReference>
<evidence type="ECO:0000259" key="16">
    <source>
        <dbReference type="PROSITE" id="PS51285"/>
    </source>
</evidence>
<dbReference type="FunFam" id="1.10.510.10:FF:000571">
    <property type="entry name" value="Maternal embryonic leucine zipper kinase"/>
    <property type="match status" value="1"/>
</dbReference>
<keyword evidence="8" id="KW-0418">Kinase</keyword>
<dbReference type="OrthoDB" id="63267at2759"/>
<organism evidence="17 18">
    <name type="scientific">Symbiodinium necroappetens</name>
    <dbReference type="NCBI Taxonomy" id="1628268"/>
    <lineage>
        <taxon>Eukaryota</taxon>
        <taxon>Sar</taxon>
        <taxon>Alveolata</taxon>
        <taxon>Dinophyceae</taxon>
        <taxon>Suessiales</taxon>
        <taxon>Symbiodiniaceae</taxon>
        <taxon>Symbiodinium</taxon>
    </lineage>
</organism>
<feature type="region of interest" description="Disordered" evidence="13">
    <location>
        <begin position="1"/>
        <end position="23"/>
    </location>
</feature>
<feature type="domain" description="Cyclic nucleotide-binding" evidence="15">
    <location>
        <begin position="50"/>
        <end position="151"/>
    </location>
</feature>
<feature type="non-terminal residue" evidence="17">
    <location>
        <position position="1"/>
    </location>
</feature>
<dbReference type="EMBL" id="CAJNJA010008169">
    <property type="protein sequence ID" value="CAE7233644.1"/>
    <property type="molecule type" value="Genomic_DNA"/>
</dbReference>
<comment type="similarity">
    <text evidence="1">Belongs to the protein kinase superfamily. AGC Ser/Thr protein kinase family. cGMP subfamily.</text>
</comment>
<feature type="domain" description="Protein kinase" evidence="14">
    <location>
        <begin position="483"/>
        <end position="740"/>
    </location>
</feature>
<evidence type="ECO:0000256" key="11">
    <source>
        <dbReference type="ARBA" id="ARBA00047298"/>
    </source>
</evidence>
<feature type="compositionally biased region" description="Polar residues" evidence="13">
    <location>
        <begin position="996"/>
        <end position="1005"/>
    </location>
</feature>
<proteinExistence type="inferred from homology"/>
<evidence type="ECO:0000259" key="15">
    <source>
        <dbReference type="PROSITE" id="PS50042"/>
    </source>
</evidence>
<dbReference type="Gene3D" id="3.30.200.20">
    <property type="entry name" value="Phosphorylase Kinase, domain 1"/>
    <property type="match status" value="1"/>
</dbReference>
<dbReference type="InterPro" id="IPR000719">
    <property type="entry name" value="Prot_kinase_dom"/>
</dbReference>
<dbReference type="PANTHER" id="PTHR24353:SF147">
    <property type="entry name" value="CGMP-DEPENDENT SERINE_THREONIN PROTEIN KINASE-RELATED"/>
    <property type="match status" value="1"/>
</dbReference>
<feature type="domain" description="Cyclic nucleotide-binding" evidence="15">
    <location>
        <begin position="201"/>
        <end position="333"/>
    </location>
</feature>
<dbReference type="AlphaFoldDB" id="A0A812KV83"/>
<dbReference type="CDD" id="cd00038">
    <property type="entry name" value="CAP_ED"/>
    <property type="match status" value="3"/>
</dbReference>
<dbReference type="InterPro" id="IPR014710">
    <property type="entry name" value="RmlC-like_jellyroll"/>
</dbReference>
<comment type="catalytic activity">
    <reaction evidence="11">
        <text>L-threonyl-[protein] + ATP = O-phospho-L-threonyl-[protein] + ADP + H(+)</text>
        <dbReference type="Rhea" id="RHEA:46608"/>
        <dbReference type="Rhea" id="RHEA-COMP:11060"/>
        <dbReference type="Rhea" id="RHEA-COMP:11605"/>
        <dbReference type="ChEBI" id="CHEBI:15378"/>
        <dbReference type="ChEBI" id="CHEBI:30013"/>
        <dbReference type="ChEBI" id="CHEBI:30616"/>
        <dbReference type="ChEBI" id="CHEBI:61977"/>
        <dbReference type="ChEBI" id="CHEBI:456216"/>
        <dbReference type="EC" id="2.7.11.12"/>
    </reaction>
</comment>